<evidence type="ECO:0000256" key="3">
    <source>
        <dbReference type="SAM" id="SignalP"/>
    </source>
</evidence>
<keyword evidence="5" id="KW-0456">Lyase</keyword>
<feature type="chain" id="PRO_5009241903" evidence="3">
    <location>
        <begin position="22"/>
        <end position="310"/>
    </location>
</feature>
<dbReference type="AlphaFoldDB" id="A0A1G7M950"/>
<dbReference type="PANTHER" id="PTHR43048">
    <property type="entry name" value="METHYLMALONYL-COA EPIMERASE"/>
    <property type="match status" value="1"/>
</dbReference>
<evidence type="ECO:0000259" key="4">
    <source>
        <dbReference type="PROSITE" id="PS51819"/>
    </source>
</evidence>
<dbReference type="GO" id="GO:0046491">
    <property type="term" value="P:L-methylmalonyl-CoA metabolic process"/>
    <property type="evidence" value="ECO:0007669"/>
    <property type="project" value="TreeGrafter"/>
</dbReference>
<dbReference type="EMBL" id="LT629690">
    <property type="protein sequence ID" value="SDF58298.1"/>
    <property type="molecule type" value="Genomic_DNA"/>
</dbReference>
<evidence type="ECO:0000256" key="2">
    <source>
        <dbReference type="SAM" id="MobiDB-lite"/>
    </source>
</evidence>
<dbReference type="GO" id="GO:0016829">
    <property type="term" value="F:lyase activity"/>
    <property type="evidence" value="ECO:0007669"/>
    <property type="project" value="UniProtKB-KW"/>
</dbReference>
<dbReference type="InterPro" id="IPR037523">
    <property type="entry name" value="VOC_core"/>
</dbReference>
<dbReference type="PROSITE" id="PS51819">
    <property type="entry name" value="VOC"/>
    <property type="match status" value="2"/>
</dbReference>
<keyword evidence="3" id="KW-0732">Signal</keyword>
<evidence type="ECO:0000256" key="1">
    <source>
        <dbReference type="ARBA" id="ARBA00022723"/>
    </source>
</evidence>
<accession>A0A1G7M950</accession>
<gene>
    <name evidence="5" type="ORF">SAMN05444167_2740</name>
</gene>
<dbReference type="Pfam" id="PF00903">
    <property type="entry name" value="Glyoxalase"/>
    <property type="match status" value="2"/>
</dbReference>
<feature type="region of interest" description="Disordered" evidence="2">
    <location>
        <begin position="262"/>
        <end position="310"/>
    </location>
</feature>
<reference evidence="5 6" key="1">
    <citation type="submission" date="2016-10" db="EMBL/GenBank/DDBJ databases">
        <authorList>
            <person name="de Groot N.N."/>
        </authorList>
    </citation>
    <scope>NUCLEOTIDE SEQUENCE [LARGE SCALE GENOMIC DNA]</scope>
    <source>
        <strain evidence="5 6">GAS232</strain>
    </source>
</reference>
<feature type="domain" description="VOC" evidence="4">
    <location>
        <begin position="29"/>
        <end position="144"/>
    </location>
</feature>
<evidence type="ECO:0000313" key="6">
    <source>
        <dbReference type="Proteomes" id="UP000182427"/>
    </source>
</evidence>
<dbReference type="Gene3D" id="3.10.180.10">
    <property type="entry name" value="2,3-Dihydroxybiphenyl 1,2-Dioxygenase, domain 1"/>
    <property type="match status" value="2"/>
</dbReference>
<dbReference type="InterPro" id="IPR004360">
    <property type="entry name" value="Glyas_Fos-R_dOase_dom"/>
</dbReference>
<keyword evidence="6" id="KW-1185">Reference proteome</keyword>
<dbReference type="Proteomes" id="UP000182427">
    <property type="component" value="Chromosome I"/>
</dbReference>
<dbReference type="SUPFAM" id="SSF54593">
    <property type="entry name" value="Glyoxalase/Bleomycin resistance protein/Dihydroxybiphenyl dioxygenase"/>
    <property type="match status" value="2"/>
</dbReference>
<organism evidence="5 6">
    <name type="scientific">Terriglobus roseus</name>
    <dbReference type="NCBI Taxonomy" id="392734"/>
    <lineage>
        <taxon>Bacteria</taxon>
        <taxon>Pseudomonadati</taxon>
        <taxon>Acidobacteriota</taxon>
        <taxon>Terriglobia</taxon>
        <taxon>Terriglobales</taxon>
        <taxon>Acidobacteriaceae</taxon>
        <taxon>Terriglobus</taxon>
    </lineage>
</organism>
<feature type="signal peptide" evidence="3">
    <location>
        <begin position="1"/>
        <end position="21"/>
    </location>
</feature>
<dbReference type="CDD" id="cd06587">
    <property type="entry name" value="VOC"/>
    <property type="match status" value="2"/>
</dbReference>
<dbReference type="GO" id="GO:0046872">
    <property type="term" value="F:metal ion binding"/>
    <property type="evidence" value="ECO:0007669"/>
    <property type="project" value="UniProtKB-KW"/>
</dbReference>
<protein>
    <submittedName>
        <fullName evidence="5">Lactoylglutathione lyase</fullName>
    </submittedName>
</protein>
<proteinExistence type="predicted"/>
<dbReference type="InterPro" id="IPR029068">
    <property type="entry name" value="Glyas_Bleomycin-R_OHBP_Dase"/>
</dbReference>
<sequence length="310" mass="34865">MRLGLRILVSLLTVGVVVAQAQQRPKIMGIAHVAYASHDIEASRAFYRDWLGLEEVNTWMNEGKLAFTFFKINDRQFVELTPEKEAGTDRFGDVSFETNDAEAMRRYLAAKGVAVPKEVTQGRIGNVAFKITDPAGHQVEFVQYMPQGKTVQDFGKHLGPDRISTHMTHTGLIVTDLEPEYRFYTQVLGFTETWRGSSDGKVLSWINLKMPDSTDYVEFMLYKEAPEPTKRGGAHHICLVVPSVPEAVAKLKTRPYTATYKHPLEDDHVGKNRKRQSNLFDPDGTRTELMEPTTIDGTVTPPSTAPWPPK</sequence>
<evidence type="ECO:0000313" key="5">
    <source>
        <dbReference type="EMBL" id="SDF58298.1"/>
    </source>
</evidence>
<name>A0A1G7M950_9BACT</name>
<keyword evidence="1" id="KW-0479">Metal-binding</keyword>
<dbReference type="PANTHER" id="PTHR43048:SF3">
    <property type="entry name" value="METHYLMALONYL-COA EPIMERASE, MITOCHONDRIAL"/>
    <property type="match status" value="1"/>
</dbReference>
<dbReference type="GO" id="GO:0004493">
    <property type="term" value="F:methylmalonyl-CoA epimerase activity"/>
    <property type="evidence" value="ECO:0007669"/>
    <property type="project" value="TreeGrafter"/>
</dbReference>
<dbReference type="RefSeq" id="WP_172838275.1">
    <property type="nucleotide sequence ID" value="NZ_LT629690.1"/>
</dbReference>
<feature type="domain" description="VOC" evidence="4">
    <location>
        <begin position="166"/>
        <end position="292"/>
    </location>
</feature>
<dbReference type="InterPro" id="IPR051785">
    <property type="entry name" value="MMCE/EMCE_epimerase"/>
</dbReference>